<reference evidence="1 2" key="1">
    <citation type="journal article" date="2024" name="Commun. Biol.">
        <title>Comparative genomic analysis of thermophilic fungi reveals convergent evolutionary adaptations and gene losses.</title>
        <authorList>
            <person name="Steindorff A.S."/>
            <person name="Aguilar-Pontes M.V."/>
            <person name="Robinson A.J."/>
            <person name="Andreopoulos B."/>
            <person name="LaButti K."/>
            <person name="Kuo A."/>
            <person name="Mondo S."/>
            <person name="Riley R."/>
            <person name="Otillar R."/>
            <person name="Haridas S."/>
            <person name="Lipzen A."/>
            <person name="Grimwood J."/>
            <person name="Schmutz J."/>
            <person name="Clum A."/>
            <person name="Reid I.D."/>
            <person name="Moisan M.C."/>
            <person name="Butler G."/>
            <person name="Nguyen T.T.M."/>
            <person name="Dewar K."/>
            <person name="Conant G."/>
            <person name="Drula E."/>
            <person name="Henrissat B."/>
            <person name="Hansel C."/>
            <person name="Singer S."/>
            <person name="Hutchinson M.I."/>
            <person name="de Vries R.P."/>
            <person name="Natvig D.O."/>
            <person name="Powell A.J."/>
            <person name="Tsang A."/>
            <person name="Grigoriev I.V."/>
        </authorList>
    </citation>
    <scope>NUCLEOTIDE SEQUENCE [LARGE SCALE GENOMIC DNA]</scope>
    <source>
        <strain evidence="1 2">CBS 494.80</strain>
    </source>
</reference>
<dbReference type="EMBL" id="JAZHXI010000013">
    <property type="protein sequence ID" value="KAL2064979.1"/>
    <property type="molecule type" value="Genomic_DNA"/>
</dbReference>
<proteinExistence type="predicted"/>
<keyword evidence="2" id="KW-1185">Reference proteome</keyword>
<sequence length="73" mass="8022">MENPFVSTYNRSKPQESAVLDHCILTPGPVKGSAGISLSPRIHIQYIPYSHNRNPSSLELVICFPIVMSANPT</sequence>
<name>A0ABR4C4Z4_9HELO</name>
<protein>
    <submittedName>
        <fullName evidence="1">Uncharacterized protein</fullName>
    </submittedName>
</protein>
<gene>
    <name evidence="1" type="ORF">VTL71DRAFT_4119</name>
</gene>
<evidence type="ECO:0000313" key="2">
    <source>
        <dbReference type="Proteomes" id="UP001595075"/>
    </source>
</evidence>
<dbReference type="Proteomes" id="UP001595075">
    <property type="component" value="Unassembled WGS sequence"/>
</dbReference>
<organism evidence="1 2">
    <name type="scientific">Oculimacula yallundae</name>
    <dbReference type="NCBI Taxonomy" id="86028"/>
    <lineage>
        <taxon>Eukaryota</taxon>
        <taxon>Fungi</taxon>
        <taxon>Dikarya</taxon>
        <taxon>Ascomycota</taxon>
        <taxon>Pezizomycotina</taxon>
        <taxon>Leotiomycetes</taxon>
        <taxon>Helotiales</taxon>
        <taxon>Ploettnerulaceae</taxon>
        <taxon>Oculimacula</taxon>
    </lineage>
</organism>
<evidence type="ECO:0000313" key="1">
    <source>
        <dbReference type="EMBL" id="KAL2064979.1"/>
    </source>
</evidence>
<accession>A0ABR4C4Z4</accession>
<comment type="caution">
    <text evidence="1">The sequence shown here is derived from an EMBL/GenBank/DDBJ whole genome shotgun (WGS) entry which is preliminary data.</text>
</comment>